<dbReference type="HOGENOM" id="CLU_000631_7_2_9"/>
<dbReference type="PANTHER" id="PTHR22762:SF165">
    <property type="entry name" value="PUTATIVE (AFU_ORTHOLOGUE AFUA_1G06560)-RELATED"/>
    <property type="match status" value="1"/>
</dbReference>
<keyword evidence="2 7" id="KW-0378">Hydrolase</keyword>
<gene>
    <name evidence="7" type="ORF">GCWU000342_00826</name>
</gene>
<dbReference type="EC" id="3.2.1.-" evidence="7"/>
<dbReference type="GO" id="GO:0004553">
    <property type="term" value="F:hydrolase activity, hydrolyzing O-glycosyl compounds"/>
    <property type="evidence" value="ECO:0007669"/>
    <property type="project" value="InterPro"/>
</dbReference>
<dbReference type="InterPro" id="IPR017853">
    <property type="entry name" value="GH"/>
</dbReference>
<dbReference type="CDD" id="cd14752">
    <property type="entry name" value="GH31_N"/>
    <property type="match status" value="1"/>
</dbReference>
<comment type="caution">
    <text evidence="7">The sequence shown here is derived from an EMBL/GenBank/DDBJ whole genome shotgun (WGS) entry which is preliminary data.</text>
</comment>
<dbReference type="Pfam" id="PF01055">
    <property type="entry name" value="Glyco_hydro_31_2nd"/>
    <property type="match status" value="1"/>
</dbReference>
<evidence type="ECO:0000259" key="4">
    <source>
        <dbReference type="Pfam" id="PF13802"/>
    </source>
</evidence>
<dbReference type="STRING" id="626523.GCWU000342_00826"/>
<dbReference type="Gene3D" id="2.60.40.1180">
    <property type="entry name" value="Golgi alpha-mannosidase II"/>
    <property type="match status" value="2"/>
</dbReference>
<dbReference type="EMBL" id="ACIP02000001">
    <property type="protein sequence ID" value="EEP29468.1"/>
    <property type="molecule type" value="Genomic_DNA"/>
</dbReference>
<dbReference type="CDD" id="cd06599">
    <property type="entry name" value="GH31_glycosidase_Aec37"/>
    <property type="match status" value="1"/>
</dbReference>
<dbReference type="InterPro" id="IPR011013">
    <property type="entry name" value="Gal_mutarotase_sf_dom"/>
</dbReference>
<comment type="similarity">
    <text evidence="1 2">Belongs to the glycosyl hydrolase 31 family.</text>
</comment>
<keyword evidence="2 7" id="KW-0326">Glycosidase</keyword>
<feature type="domain" description="DUF5110" evidence="5">
    <location>
        <begin position="742"/>
        <end position="795"/>
    </location>
</feature>
<feature type="domain" description="Glycoside hydrolase family 31 TIM barrel" evidence="3">
    <location>
        <begin position="295"/>
        <end position="628"/>
    </location>
</feature>
<feature type="domain" description="Glycoside hydrolase family 31 N-terminal" evidence="4">
    <location>
        <begin position="43"/>
        <end position="248"/>
    </location>
</feature>
<dbReference type="AlphaFoldDB" id="C4GA21"/>
<dbReference type="InterPro" id="IPR048395">
    <property type="entry name" value="Glyco_hydro_31_C"/>
</dbReference>
<accession>C4GA21</accession>
<dbReference type="GO" id="GO:0030246">
    <property type="term" value="F:carbohydrate binding"/>
    <property type="evidence" value="ECO:0007669"/>
    <property type="project" value="InterPro"/>
</dbReference>
<name>C4GA21_9FIRM</name>
<dbReference type="Pfam" id="PF13802">
    <property type="entry name" value="Gal_mutarotas_2"/>
    <property type="match status" value="1"/>
</dbReference>
<evidence type="ECO:0000313" key="8">
    <source>
        <dbReference type="Proteomes" id="UP000003494"/>
    </source>
</evidence>
<proteinExistence type="inferred from homology"/>
<dbReference type="SUPFAM" id="SSF74650">
    <property type="entry name" value="Galactose mutarotase-like"/>
    <property type="match status" value="1"/>
</dbReference>
<dbReference type="Gene3D" id="2.60.40.1760">
    <property type="entry name" value="glycosyl hydrolase (family 31)"/>
    <property type="match status" value="1"/>
</dbReference>
<dbReference type="SUPFAM" id="SSF51445">
    <property type="entry name" value="(Trans)glycosidases"/>
    <property type="match status" value="1"/>
</dbReference>
<dbReference type="GO" id="GO:0005975">
    <property type="term" value="P:carbohydrate metabolic process"/>
    <property type="evidence" value="ECO:0007669"/>
    <property type="project" value="InterPro"/>
</dbReference>
<dbReference type="Gene3D" id="3.20.20.80">
    <property type="entry name" value="Glycosidases"/>
    <property type="match status" value="1"/>
</dbReference>
<reference evidence="7" key="1">
    <citation type="submission" date="2009-04" db="EMBL/GenBank/DDBJ databases">
        <authorList>
            <person name="Weinstock G."/>
            <person name="Sodergren E."/>
            <person name="Clifton S."/>
            <person name="Fulton L."/>
            <person name="Fulton B."/>
            <person name="Courtney L."/>
            <person name="Fronick C."/>
            <person name="Harrison M."/>
            <person name="Strong C."/>
            <person name="Farmer C."/>
            <person name="Delahaunty K."/>
            <person name="Markovic C."/>
            <person name="Hall O."/>
            <person name="Minx P."/>
            <person name="Tomlinson C."/>
            <person name="Mitreva M."/>
            <person name="Nelson J."/>
            <person name="Hou S."/>
            <person name="Wollam A."/>
            <person name="Pepin K.H."/>
            <person name="Johnson M."/>
            <person name="Bhonagiri V."/>
            <person name="Nash W.E."/>
            <person name="Warren W."/>
            <person name="Chinwalla A."/>
            <person name="Mardis E.R."/>
            <person name="Wilson R.K."/>
        </authorList>
    </citation>
    <scope>NUCLEOTIDE SEQUENCE [LARGE SCALE GENOMIC DNA]</scope>
    <source>
        <strain evidence="7">DSM 14600</strain>
    </source>
</reference>
<evidence type="ECO:0000259" key="6">
    <source>
        <dbReference type="Pfam" id="PF21365"/>
    </source>
</evidence>
<dbReference type="InterPro" id="IPR033403">
    <property type="entry name" value="DUF5110"/>
</dbReference>
<protein>
    <submittedName>
        <fullName evidence="7">Glycosyl hydrolase, family 31</fullName>
        <ecNumber evidence="7">3.2.1.-</ecNumber>
    </submittedName>
</protein>
<evidence type="ECO:0000259" key="3">
    <source>
        <dbReference type="Pfam" id="PF01055"/>
    </source>
</evidence>
<keyword evidence="8" id="KW-1185">Reference proteome</keyword>
<feature type="domain" description="Glycosyl hydrolase family 31 C-terminal" evidence="6">
    <location>
        <begin position="636"/>
        <end position="723"/>
    </location>
</feature>
<dbReference type="InterPro" id="IPR000322">
    <property type="entry name" value="Glyco_hydro_31_TIM"/>
</dbReference>
<dbReference type="eggNOG" id="COG1501">
    <property type="taxonomic scope" value="Bacteria"/>
</dbReference>
<evidence type="ECO:0000256" key="2">
    <source>
        <dbReference type="RuleBase" id="RU361185"/>
    </source>
</evidence>
<sequence length="871" mass="99251">MANMADIGCLRIQGGYRMRVANKVTSIEKRGSGFSIMTDAVEIRLMFMTDDILRIRADFDGDFAEESYTLAMTAWEDRMDDVLMGYRRRIEPKEGRLLTADEKIARLAGLDHALGYPHADVDGVELICGAKMTLVVFREPYMLKIFNEDGQLVHEDIPYMGLQEDSNHRRIHYSALTDQDHYYGFGERTGKIDKREEYMQLIPGDSMGYNAEKTDRLYKHIPFYVRLNDRTRQAVGYFYHNTFESDFDMGRSHTNYVRHHSIYRTDGGDIDLFFINGPKISDVIERYTDLTGKSVMLPVGALGYLGSSMYYPELPKDADDAVIDFIDTTREENIPIDGFQLSSGYCNVETSQGLKRCTFTWNHDRFKDPAGFFAEMTKRGVSVSPNIKPGMLLCHPLHDEFVARGMFVRDSKEDKPAVGIWWGGLGNYVDFTDPKARTEWKNYVRKSLVDYGDYSIWNDNCEYDGLTDKDARVSFEEKGSTIGQTKAVMANMMCQLAQEAIHEVKPDQRAFVVTRSGHAGLQRYAQTWAGDNFTSWTSLKYNIATILGMGLSGVSNMGCDIGGFYGPAPEEELFVRWVQNGIFQPRFSIHSTNTDNTVTEPWMYSGSKDLISAAIHFRYQLSPYLYSLMRRANETGLPMMQPLFMVYQDDVNTYGEGINFMEGDSLLVANVVDKGATSKEVYFPAGHTFYDFYTREAYAGGETYCFPVDMESVPLFLADGAILPMASNTLNNLTTEKVTGLRLLLVPSGRSSFVLYEDDGNTMQYQQGDYRRTVIEMEEGERTSVKFASTGTYRSPVEDIYVDMVHREKAPFWVTVAGEQIPHFLHRARFEEADCGWYYSQSKRSVQIKYPNPGRDYELLVSFEDIDLLGM</sequence>
<evidence type="ECO:0000313" key="7">
    <source>
        <dbReference type="EMBL" id="EEP29468.1"/>
    </source>
</evidence>
<dbReference type="Pfam" id="PF17137">
    <property type="entry name" value="DUF5110"/>
    <property type="match status" value="1"/>
</dbReference>
<evidence type="ECO:0000259" key="5">
    <source>
        <dbReference type="Pfam" id="PF17137"/>
    </source>
</evidence>
<dbReference type="InterPro" id="IPR025887">
    <property type="entry name" value="Glyco_hydro_31_N_dom"/>
</dbReference>
<dbReference type="SUPFAM" id="SSF51011">
    <property type="entry name" value="Glycosyl hydrolase domain"/>
    <property type="match status" value="1"/>
</dbReference>
<dbReference type="Proteomes" id="UP000003494">
    <property type="component" value="Unassembled WGS sequence"/>
</dbReference>
<dbReference type="Pfam" id="PF21365">
    <property type="entry name" value="Glyco_hydro_31_3rd"/>
    <property type="match status" value="1"/>
</dbReference>
<dbReference type="InterPro" id="IPR013780">
    <property type="entry name" value="Glyco_hydro_b"/>
</dbReference>
<evidence type="ECO:0000256" key="1">
    <source>
        <dbReference type="ARBA" id="ARBA00007806"/>
    </source>
</evidence>
<organism evidence="7 8">
    <name type="scientific">Shuttleworthella satelles DSM 14600</name>
    <dbReference type="NCBI Taxonomy" id="626523"/>
    <lineage>
        <taxon>Bacteria</taxon>
        <taxon>Bacillati</taxon>
        <taxon>Bacillota</taxon>
        <taxon>Clostridia</taxon>
        <taxon>Lachnospirales</taxon>
        <taxon>Lachnospiraceae</taxon>
        <taxon>Shuttleworthella</taxon>
    </lineage>
</organism>
<dbReference type="PANTHER" id="PTHR22762">
    <property type="entry name" value="ALPHA-GLUCOSIDASE"/>
    <property type="match status" value="1"/>
</dbReference>